<gene>
    <name evidence="3" type="ORF">G2W53_030789</name>
</gene>
<protein>
    <submittedName>
        <fullName evidence="3">Auxilin-related protein 2</fullName>
    </submittedName>
</protein>
<name>A0A834T7Q8_9FABA</name>
<evidence type="ECO:0000313" key="3">
    <source>
        <dbReference type="EMBL" id="KAF7816820.1"/>
    </source>
</evidence>
<dbReference type="GO" id="GO:0072583">
    <property type="term" value="P:clathrin-dependent endocytosis"/>
    <property type="evidence" value="ECO:0007669"/>
    <property type="project" value="TreeGrafter"/>
</dbReference>
<dbReference type="Proteomes" id="UP000634136">
    <property type="component" value="Unassembled WGS sequence"/>
</dbReference>
<feature type="compositionally biased region" description="Polar residues" evidence="2">
    <location>
        <begin position="30"/>
        <end position="42"/>
    </location>
</feature>
<dbReference type="InterPro" id="IPR036869">
    <property type="entry name" value="J_dom_sf"/>
</dbReference>
<dbReference type="FunFam" id="1.10.287.110:FF:000009">
    <property type="entry name" value="Auxilin-related protein 1"/>
    <property type="match status" value="1"/>
</dbReference>
<sequence length="572" mass="62320">MDKFGVLTESYGLKPQGKAAPMASAKRATNVGNSQTGNFGINSGLHSKSAHYASRSPDHSNFDYGSFLDDHNGVFRPNGNNNTQQFGDVDDGMGIFGGPNKPASQSNSGNGFSFDYDSIFKGSNNSISTSSSSHIYVDDIFGGMPGLKSSAPANGFSAFPSPPKQSAPIDDLLDKIGSLQSKPKNPDKKSSQGLTKSVPEFDDLIPGFGGSNHTNNRVRTEMNKPHKQTVTSHDDPFSVFETTSSSASSSVLDPLEEISKLNKSGGMKGSSNTPSLRPPPKPTNSINKDDAVDSSGVSSIDELEEFATGRVKDNARSNYSEIKQNSASKTNKSKGAPESAKVNQFKTVDDLESFFSMSPRSSSAPKSRATTSDQTFDGQMQNKRRPEVPQRVPSGSSASVKKSSVITSFDDLSLIFDASPSSEFEEIEGEPDERRKARLGRHQRTQERAAKAVADMQQRNLQTNMEQEERRRIAETADIQIKRWAAGKESNMRALLSTLQYVLWAECGWQPVSLTDMITSASVKKVYRKATLCIHPDKVQQKGASLEQKYIAEKVFDILKEAWNKFNAEELS</sequence>
<comment type="caution">
    <text evidence="3">The sequence shown here is derived from an EMBL/GenBank/DDBJ whole genome shotgun (WGS) entry which is preliminary data.</text>
</comment>
<dbReference type="PANTHER" id="PTHR23172">
    <property type="entry name" value="AUXILIN/CYCLIN G-ASSOCIATED KINASE-RELATED"/>
    <property type="match status" value="1"/>
</dbReference>
<keyword evidence="4" id="KW-1185">Reference proteome</keyword>
<dbReference type="GO" id="GO:0030276">
    <property type="term" value="F:clathrin binding"/>
    <property type="evidence" value="ECO:0007669"/>
    <property type="project" value="TreeGrafter"/>
</dbReference>
<organism evidence="3 4">
    <name type="scientific">Senna tora</name>
    <dbReference type="NCBI Taxonomy" id="362788"/>
    <lineage>
        <taxon>Eukaryota</taxon>
        <taxon>Viridiplantae</taxon>
        <taxon>Streptophyta</taxon>
        <taxon>Embryophyta</taxon>
        <taxon>Tracheophyta</taxon>
        <taxon>Spermatophyta</taxon>
        <taxon>Magnoliopsida</taxon>
        <taxon>eudicotyledons</taxon>
        <taxon>Gunneridae</taxon>
        <taxon>Pentapetalae</taxon>
        <taxon>rosids</taxon>
        <taxon>fabids</taxon>
        <taxon>Fabales</taxon>
        <taxon>Fabaceae</taxon>
        <taxon>Caesalpinioideae</taxon>
        <taxon>Cassia clade</taxon>
        <taxon>Senna</taxon>
    </lineage>
</organism>
<feature type="region of interest" description="Disordered" evidence="2">
    <location>
        <begin position="15"/>
        <end position="42"/>
    </location>
</feature>
<accession>A0A834T7Q8</accession>
<dbReference type="Gene3D" id="1.10.287.110">
    <property type="entry name" value="DnaJ domain"/>
    <property type="match status" value="1"/>
</dbReference>
<proteinExistence type="predicted"/>
<reference evidence="3" key="1">
    <citation type="submission" date="2020-09" db="EMBL/GenBank/DDBJ databases">
        <title>Genome-Enabled Discovery of Anthraquinone Biosynthesis in Senna tora.</title>
        <authorList>
            <person name="Kang S.-H."/>
            <person name="Pandey R.P."/>
            <person name="Lee C.-M."/>
            <person name="Sim J.-S."/>
            <person name="Jeong J.-T."/>
            <person name="Choi B.-S."/>
            <person name="Jung M."/>
            <person name="Ginzburg D."/>
            <person name="Zhao K."/>
            <person name="Won S.Y."/>
            <person name="Oh T.-J."/>
            <person name="Yu Y."/>
            <person name="Kim N.-H."/>
            <person name="Lee O.R."/>
            <person name="Lee T.-H."/>
            <person name="Bashyal P."/>
            <person name="Kim T.-S."/>
            <person name="Lee W.-H."/>
            <person name="Kawkins C."/>
            <person name="Kim C.-K."/>
            <person name="Kim J.S."/>
            <person name="Ahn B.O."/>
            <person name="Rhee S.Y."/>
            <person name="Sohng J.K."/>
        </authorList>
    </citation>
    <scope>NUCLEOTIDE SEQUENCE</scope>
    <source>
        <tissue evidence="3">Leaf</tissue>
    </source>
</reference>
<evidence type="ECO:0000256" key="1">
    <source>
        <dbReference type="ARBA" id="ARBA00023054"/>
    </source>
</evidence>
<dbReference type="GO" id="GO:0072318">
    <property type="term" value="P:clathrin coat disassembly"/>
    <property type="evidence" value="ECO:0007669"/>
    <property type="project" value="TreeGrafter"/>
</dbReference>
<dbReference type="EMBL" id="JAAIUW010000009">
    <property type="protein sequence ID" value="KAF7816820.1"/>
    <property type="molecule type" value="Genomic_DNA"/>
</dbReference>
<evidence type="ECO:0000256" key="2">
    <source>
        <dbReference type="SAM" id="MobiDB-lite"/>
    </source>
</evidence>
<dbReference type="AlphaFoldDB" id="A0A834T7Q8"/>
<feature type="compositionally biased region" description="Polar residues" evidence="2">
    <location>
        <begin position="316"/>
        <end position="330"/>
    </location>
</feature>
<dbReference type="SUPFAM" id="SSF46565">
    <property type="entry name" value="Chaperone J-domain"/>
    <property type="match status" value="1"/>
</dbReference>
<dbReference type="PANTHER" id="PTHR23172:SF68">
    <property type="entry name" value="DNAJ DOMAIN PROTEIN"/>
    <property type="match status" value="1"/>
</dbReference>
<feature type="region of interest" description="Disordered" evidence="2">
    <location>
        <begin position="154"/>
        <end position="402"/>
    </location>
</feature>
<dbReference type="GO" id="GO:0031982">
    <property type="term" value="C:vesicle"/>
    <property type="evidence" value="ECO:0007669"/>
    <property type="project" value="TreeGrafter"/>
</dbReference>
<dbReference type="OrthoDB" id="1717591at2759"/>
<keyword evidence="1" id="KW-0175">Coiled coil</keyword>
<evidence type="ECO:0000313" key="4">
    <source>
        <dbReference type="Proteomes" id="UP000634136"/>
    </source>
</evidence>
<dbReference type="GO" id="GO:0005737">
    <property type="term" value="C:cytoplasm"/>
    <property type="evidence" value="ECO:0007669"/>
    <property type="project" value="TreeGrafter"/>
</dbReference>
<feature type="region of interest" description="Disordered" evidence="2">
    <location>
        <begin position="421"/>
        <end position="446"/>
    </location>
</feature>
<feature type="compositionally biased region" description="Low complexity" evidence="2">
    <location>
        <begin position="353"/>
        <end position="372"/>
    </location>
</feature>